<reference evidence="7 8" key="1">
    <citation type="submission" date="2018-03" db="EMBL/GenBank/DDBJ databases">
        <title>Aquarubrobacter algicola gen. nov., sp. nov., a novel actinobacterium isolated from shallow eutrophic lake during the end of cyanobacterial harmful algal blooms.</title>
        <authorList>
            <person name="Chun S.J."/>
        </authorList>
    </citation>
    <scope>NUCLEOTIDE SEQUENCE [LARGE SCALE GENOMIC DNA]</scope>
    <source>
        <strain evidence="7 8">Seoho-28</strain>
    </source>
</reference>
<gene>
    <name evidence="7" type="ORF">C7Y72_16700</name>
</gene>
<dbReference type="Proteomes" id="UP000240739">
    <property type="component" value="Unassembled WGS sequence"/>
</dbReference>
<feature type="binding site" evidence="6">
    <location>
        <position position="110"/>
    </location>
    <ligand>
        <name>Fe cation</name>
        <dbReference type="ChEBI" id="CHEBI:24875"/>
        <note>catalytic</note>
    </ligand>
</feature>
<evidence type="ECO:0000256" key="4">
    <source>
        <dbReference type="ARBA" id="ARBA00023002"/>
    </source>
</evidence>
<dbReference type="CDD" id="cd10548">
    <property type="entry name" value="cupin_CDO"/>
    <property type="match status" value="1"/>
</dbReference>
<evidence type="ECO:0000313" key="7">
    <source>
        <dbReference type="EMBL" id="PTL56587.1"/>
    </source>
</evidence>
<dbReference type="PANTHER" id="PTHR12918">
    <property type="entry name" value="CYSTEINE DIOXYGENASE"/>
    <property type="match status" value="1"/>
</dbReference>
<dbReference type="EMBL" id="PYYB01000002">
    <property type="protein sequence ID" value="PTL56587.1"/>
    <property type="molecule type" value="Genomic_DNA"/>
</dbReference>
<dbReference type="InterPro" id="IPR014710">
    <property type="entry name" value="RmlC-like_jellyroll"/>
</dbReference>
<keyword evidence="2 6" id="KW-0479">Metal-binding</keyword>
<dbReference type="AlphaFoldDB" id="A0A2T4UFM3"/>
<dbReference type="GO" id="GO:0016702">
    <property type="term" value="F:oxidoreductase activity, acting on single donors with incorporation of molecular oxygen, incorporation of two atoms of oxygen"/>
    <property type="evidence" value="ECO:0007669"/>
    <property type="project" value="InterPro"/>
</dbReference>
<comment type="caution">
    <text evidence="7">The sequence shown here is derived from an EMBL/GenBank/DDBJ whole genome shotgun (WGS) entry which is preliminary data.</text>
</comment>
<name>A0A2T4UFM3_9ACTN</name>
<organism evidence="7 8">
    <name type="scientific">Paraconexibacter algicola</name>
    <dbReference type="NCBI Taxonomy" id="2133960"/>
    <lineage>
        <taxon>Bacteria</taxon>
        <taxon>Bacillati</taxon>
        <taxon>Actinomycetota</taxon>
        <taxon>Thermoleophilia</taxon>
        <taxon>Solirubrobacterales</taxon>
        <taxon>Paraconexibacteraceae</taxon>
        <taxon>Paraconexibacter</taxon>
    </lineage>
</organism>
<evidence type="ECO:0000256" key="5">
    <source>
        <dbReference type="ARBA" id="ARBA00023004"/>
    </source>
</evidence>
<keyword evidence="4" id="KW-0560">Oxidoreductase</keyword>
<sequence length="158" mass="17162">MSALTALSPAELQQLVDELAAAPDGWRDRVRHEPGADRVCIELRRDDSVEVWLICWLPGHDTGFHDHDDAAAAITVVEGAVREERLSLQGAVGTTYRPGDTVTVPSRAIHRVRHAGDGPAVTIHAYSPPLREMGAYAPDEETGELRRVVVGGKESLRA</sequence>
<proteinExistence type="inferred from homology"/>
<dbReference type="SUPFAM" id="SSF51182">
    <property type="entry name" value="RmlC-like cupins"/>
    <property type="match status" value="1"/>
</dbReference>
<dbReference type="GO" id="GO:0008198">
    <property type="term" value="F:ferrous iron binding"/>
    <property type="evidence" value="ECO:0007669"/>
    <property type="project" value="TreeGrafter"/>
</dbReference>
<protein>
    <submittedName>
        <fullName evidence="7">Cysteine dioxygenase</fullName>
    </submittedName>
</protein>
<dbReference type="InterPro" id="IPR010300">
    <property type="entry name" value="CDO_1"/>
</dbReference>
<evidence type="ECO:0000256" key="2">
    <source>
        <dbReference type="ARBA" id="ARBA00022723"/>
    </source>
</evidence>
<dbReference type="OrthoDB" id="4217976at2"/>
<feature type="binding site" evidence="6">
    <location>
        <position position="67"/>
    </location>
    <ligand>
        <name>Fe cation</name>
        <dbReference type="ChEBI" id="CHEBI:24875"/>
        <note>catalytic</note>
    </ligand>
</feature>
<accession>A0A2T4UFM3</accession>
<dbReference type="InterPro" id="IPR011051">
    <property type="entry name" value="RmlC_Cupin_sf"/>
</dbReference>
<keyword evidence="5 6" id="KW-0408">Iron</keyword>
<evidence type="ECO:0000256" key="6">
    <source>
        <dbReference type="PIRSR" id="PIRSR610300-51"/>
    </source>
</evidence>
<evidence type="ECO:0000313" key="8">
    <source>
        <dbReference type="Proteomes" id="UP000240739"/>
    </source>
</evidence>
<dbReference type="Gene3D" id="2.60.120.10">
    <property type="entry name" value="Jelly Rolls"/>
    <property type="match status" value="1"/>
</dbReference>
<dbReference type="PANTHER" id="PTHR12918:SF1">
    <property type="entry name" value="CYSTEINE DIOXYGENASE TYPE 1"/>
    <property type="match status" value="1"/>
</dbReference>
<comment type="similarity">
    <text evidence="1">Belongs to the cysteine dioxygenase family.</text>
</comment>
<dbReference type="Pfam" id="PF05995">
    <property type="entry name" value="CDO_I"/>
    <property type="match status" value="1"/>
</dbReference>
<evidence type="ECO:0000256" key="1">
    <source>
        <dbReference type="ARBA" id="ARBA00006622"/>
    </source>
</evidence>
<evidence type="ECO:0000256" key="3">
    <source>
        <dbReference type="ARBA" id="ARBA00022964"/>
    </source>
</evidence>
<dbReference type="RefSeq" id="WP_107570306.1">
    <property type="nucleotide sequence ID" value="NZ_PYYB01000002.1"/>
</dbReference>
<keyword evidence="8" id="KW-1185">Reference proteome</keyword>
<feature type="binding site" evidence="6">
    <location>
        <position position="65"/>
    </location>
    <ligand>
        <name>Fe cation</name>
        <dbReference type="ChEBI" id="CHEBI:24875"/>
        <note>catalytic</note>
    </ligand>
</feature>
<keyword evidence="3 7" id="KW-0223">Dioxygenase</keyword>